<dbReference type="EMBL" id="JXTB01000112">
    <property type="protein sequence ID" value="PON62465.1"/>
    <property type="molecule type" value="Genomic_DNA"/>
</dbReference>
<protein>
    <submittedName>
        <fullName evidence="2">Uncharacterized protein</fullName>
    </submittedName>
</protein>
<sequence length="272" mass="28433">MKTGPGPTLYTGTSSLPCQSSFATCPPIDLNISSPSLPDTGNEGITGTSPPSSTTASESLSQSSVLGRPGVVGIPKPSINSTHLDPTWGHPPVVREPPRSAAVVLTISVNQHPYGPSLIRVPYNIASVYLSEPRQDDRAIDGHADLPQRGVVLQAAVVDVDSRSDDGAGLGVGVERREDFVRHVGVRVAVVDFLAQLELDGGLRRRSGQLQGPRNGVTQRDSVGGYVGGNVGGGENGEGVAASGLATDPATWGRRVIVWRCWDMEALSNSEV</sequence>
<organism evidence="2 3">
    <name type="scientific">Parasponia andersonii</name>
    <name type="common">Sponia andersonii</name>
    <dbReference type="NCBI Taxonomy" id="3476"/>
    <lineage>
        <taxon>Eukaryota</taxon>
        <taxon>Viridiplantae</taxon>
        <taxon>Streptophyta</taxon>
        <taxon>Embryophyta</taxon>
        <taxon>Tracheophyta</taxon>
        <taxon>Spermatophyta</taxon>
        <taxon>Magnoliopsida</taxon>
        <taxon>eudicotyledons</taxon>
        <taxon>Gunneridae</taxon>
        <taxon>Pentapetalae</taxon>
        <taxon>rosids</taxon>
        <taxon>fabids</taxon>
        <taxon>Rosales</taxon>
        <taxon>Cannabaceae</taxon>
        <taxon>Parasponia</taxon>
    </lineage>
</organism>
<proteinExistence type="predicted"/>
<evidence type="ECO:0000313" key="3">
    <source>
        <dbReference type="Proteomes" id="UP000237105"/>
    </source>
</evidence>
<evidence type="ECO:0000313" key="2">
    <source>
        <dbReference type="EMBL" id="PON62465.1"/>
    </source>
</evidence>
<comment type="caution">
    <text evidence="2">The sequence shown here is derived from an EMBL/GenBank/DDBJ whole genome shotgun (WGS) entry which is preliminary data.</text>
</comment>
<keyword evidence="3" id="KW-1185">Reference proteome</keyword>
<name>A0A2P5CN87_PARAD</name>
<dbReference type="AlphaFoldDB" id="A0A2P5CN87"/>
<feature type="compositionally biased region" description="Polar residues" evidence="1">
    <location>
        <begin position="31"/>
        <end position="45"/>
    </location>
</feature>
<gene>
    <name evidence="2" type="ORF">PanWU01x14_137860</name>
</gene>
<evidence type="ECO:0000256" key="1">
    <source>
        <dbReference type="SAM" id="MobiDB-lite"/>
    </source>
</evidence>
<feature type="compositionally biased region" description="Low complexity" evidence="1">
    <location>
        <begin position="46"/>
        <end position="64"/>
    </location>
</feature>
<feature type="region of interest" description="Disordered" evidence="1">
    <location>
        <begin position="29"/>
        <end position="87"/>
    </location>
</feature>
<reference evidence="3" key="1">
    <citation type="submission" date="2016-06" db="EMBL/GenBank/DDBJ databases">
        <title>Parallel loss of symbiosis genes in relatives of nitrogen-fixing non-legume Parasponia.</title>
        <authorList>
            <person name="Van Velzen R."/>
            <person name="Holmer R."/>
            <person name="Bu F."/>
            <person name="Rutten L."/>
            <person name="Van Zeijl A."/>
            <person name="Liu W."/>
            <person name="Santuari L."/>
            <person name="Cao Q."/>
            <person name="Sharma T."/>
            <person name="Shen D."/>
            <person name="Roswanjaya Y."/>
            <person name="Wardhani T."/>
            <person name="Kalhor M.S."/>
            <person name="Jansen J."/>
            <person name="Van den Hoogen J."/>
            <person name="Gungor B."/>
            <person name="Hartog M."/>
            <person name="Hontelez J."/>
            <person name="Verver J."/>
            <person name="Yang W.-C."/>
            <person name="Schijlen E."/>
            <person name="Repin R."/>
            <person name="Schilthuizen M."/>
            <person name="Schranz E."/>
            <person name="Heidstra R."/>
            <person name="Miyata K."/>
            <person name="Fedorova E."/>
            <person name="Kohlen W."/>
            <person name="Bisseling T."/>
            <person name="Smit S."/>
            <person name="Geurts R."/>
        </authorList>
    </citation>
    <scope>NUCLEOTIDE SEQUENCE [LARGE SCALE GENOMIC DNA]</scope>
    <source>
        <strain evidence="3">cv. WU1-14</strain>
    </source>
</reference>
<accession>A0A2P5CN87</accession>
<dbReference type="Proteomes" id="UP000237105">
    <property type="component" value="Unassembled WGS sequence"/>
</dbReference>